<dbReference type="GO" id="GO:0004519">
    <property type="term" value="F:endonuclease activity"/>
    <property type="evidence" value="ECO:0007669"/>
    <property type="project" value="UniProtKB-KW"/>
</dbReference>
<sequence length="324" mass="37247">MKFSFFKKKSVNTLHTVAFYNLENLFDTADAPHTLDDDFTPNGSRKWTPRRYQKKLQKLAKTISKIGRASTGQPPVLVGVAEVENKTVVQDLLATGPLSDYNYHYIHYDSPDERGIDNALLYNQDNFKVISSEPIALLLYSENGQRDTTRDILYVHGELNGEEVHVFVNHWPSRRNGDQQTDHKRIQAAHTINEYMKGIELRFNDPNYIIMGDFNDGPSSASVQTLMGNNRLYNPMEKLMAPGRGSAYYKRRWSLFDQIIVSHNFLNFEKGTHSFTEANIFDEAFLAENKGKYKGNPRRTYVGRRYVGGFSDHFPVYVQLKLNS</sequence>
<organism evidence="2 3">
    <name type="scientific">Arenibacter aquaticus</name>
    <dbReference type="NCBI Taxonomy" id="2489054"/>
    <lineage>
        <taxon>Bacteria</taxon>
        <taxon>Pseudomonadati</taxon>
        <taxon>Bacteroidota</taxon>
        <taxon>Flavobacteriia</taxon>
        <taxon>Flavobacteriales</taxon>
        <taxon>Flavobacteriaceae</taxon>
        <taxon>Arenibacter</taxon>
    </lineage>
</organism>
<dbReference type="Gene3D" id="3.60.10.10">
    <property type="entry name" value="Endonuclease/exonuclease/phosphatase"/>
    <property type="match status" value="1"/>
</dbReference>
<keyword evidence="2" id="KW-0540">Nuclease</keyword>
<name>A0A430K7C2_9FLAO</name>
<dbReference type="InterPro" id="IPR005135">
    <property type="entry name" value="Endo/exonuclease/phosphatase"/>
</dbReference>
<keyword evidence="3" id="KW-1185">Reference proteome</keyword>
<dbReference type="InterPro" id="IPR036691">
    <property type="entry name" value="Endo/exonu/phosph_ase_sf"/>
</dbReference>
<dbReference type="EMBL" id="RQPJ01000002">
    <property type="protein sequence ID" value="RTE54944.1"/>
    <property type="molecule type" value="Genomic_DNA"/>
</dbReference>
<dbReference type="AlphaFoldDB" id="A0A430K7C2"/>
<reference evidence="2 3" key="1">
    <citation type="submission" date="2018-11" db="EMBL/GenBank/DDBJ databases">
        <title>Arenibacter aquaticus sp.nov., a marine bacterium isolated from surface seawater in the South China Sea.</title>
        <authorList>
            <person name="Guo J."/>
            <person name="Sun J."/>
        </authorList>
    </citation>
    <scope>NUCLEOTIDE SEQUENCE [LARGE SCALE GENOMIC DNA]</scope>
    <source>
        <strain evidence="2 3">GUO666</strain>
    </source>
</reference>
<dbReference type="Proteomes" id="UP000267585">
    <property type="component" value="Unassembled WGS sequence"/>
</dbReference>
<comment type="caution">
    <text evidence="2">The sequence shown here is derived from an EMBL/GenBank/DDBJ whole genome shotgun (WGS) entry which is preliminary data.</text>
</comment>
<keyword evidence="2" id="KW-0378">Hydrolase</keyword>
<dbReference type="SUPFAM" id="SSF56219">
    <property type="entry name" value="DNase I-like"/>
    <property type="match status" value="1"/>
</dbReference>
<gene>
    <name evidence="2" type="ORF">EHW67_07210</name>
</gene>
<accession>A0A430K7C2</accession>
<dbReference type="PANTHER" id="PTHR42834:SF1">
    <property type="entry name" value="ENDONUCLEASE_EXONUCLEASE_PHOSPHATASE FAMILY PROTEIN (AFU_ORTHOLOGUE AFUA_3G09210)"/>
    <property type="match status" value="1"/>
</dbReference>
<evidence type="ECO:0000259" key="1">
    <source>
        <dbReference type="Pfam" id="PF19580"/>
    </source>
</evidence>
<dbReference type="RefSeq" id="WP_126161676.1">
    <property type="nucleotide sequence ID" value="NZ_RQPJ01000002.1"/>
</dbReference>
<evidence type="ECO:0000313" key="3">
    <source>
        <dbReference type="Proteomes" id="UP000267585"/>
    </source>
</evidence>
<dbReference type="Pfam" id="PF19580">
    <property type="entry name" value="Exo_endo_phos_3"/>
    <property type="match status" value="1"/>
</dbReference>
<protein>
    <submittedName>
        <fullName evidence="2">Endonuclease</fullName>
    </submittedName>
</protein>
<feature type="domain" description="Endonuclease/exonuclease/phosphatase" evidence="1">
    <location>
        <begin position="16"/>
        <end position="321"/>
    </location>
</feature>
<keyword evidence="2" id="KW-0255">Endonuclease</keyword>
<dbReference type="OrthoDB" id="9802724at2"/>
<dbReference type="PANTHER" id="PTHR42834">
    <property type="entry name" value="ENDONUCLEASE/EXONUCLEASE/PHOSPHATASE FAMILY PROTEIN (AFU_ORTHOLOGUE AFUA_3G09210)"/>
    <property type="match status" value="1"/>
</dbReference>
<evidence type="ECO:0000313" key="2">
    <source>
        <dbReference type="EMBL" id="RTE54944.1"/>
    </source>
</evidence>
<proteinExistence type="predicted"/>